<organism evidence="15 16">
    <name type="scientific">Pinctada imbricata</name>
    <name type="common">Atlantic pearl-oyster</name>
    <name type="synonym">Pinctada martensii</name>
    <dbReference type="NCBI Taxonomy" id="66713"/>
    <lineage>
        <taxon>Eukaryota</taxon>
        <taxon>Metazoa</taxon>
        <taxon>Spiralia</taxon>
        <taxon>Lophotrochozoa</taxon>
        <taxon>Mollusca</taxon>
        <taxon>Bivalvia</taxon>
        <taxon>Autobranchia</taxon>
        <taxon>Pteriomorphia</taxon>
        <taxon>Pterioida</taxon>
        <taxon>Pterioidea</taxon>
        <taxon>Pteriidae</taxon>
        <taxon>Pinctada</taxon>
    </lineage>
</organism>
<evidence type="ECO:0000256" key="1">
    <source>
        <dbReference type="ARBA" id="ARBA00004323"/>
    </source>
</evidence>
<dbReference type="GO" id="GO:0008417">
    <property type="term" value="F:fucosyltransferase activity"/>
    <property type="evidence" value="ECO:0007669"/>
    <property type="project" value="InterPro"/>
</dbReference>
<feature type="domain" description="Fucosyltransferase N-terminal" evidence="14">
    <location>
        <begin position="69"/>
        <end position="156"/>
    </location>
</feature>
<reference evidence="15" key="1">
    <citation type="submission" date="2019-08" db="EMBL/GenBank/DDBJ databases">
        <title>The improved chromosome-level genome for the pearl oyster Pinctada fucata martensii using PacBio sequencing and Hi-C.</title>
        <authorList>
            <person name="Zheng Z."/>
        </authorList>
    </citation>
    <scope>NUCLEOTIDE SEQUENCE</scope>
    <source>
        <strain evidence="15">ZZ-2019</strain>
        <tissue evidence="15">Adductor muscle</tissue>
    </source>
</reference>
<dbReference type="EMBL" id="VSWD01000007">
    <property type="protein sequence ID" value="KAK3097596.1"/>
    <property type="molecule type" value="Genomic_DNA"/>
</dbReference>
<keyword evidence="8" id="KW-1133">Transmembrane helix</keyword>
<comment type="subcellular location">
    <subcellularLocation>
        <location evidence="1">Golgi apparatus membrane</location>
        <topology evidence="1">Single-pass type II membrane protein</topology>
    </subcellularLocation>
    <subcellularLocation>
        <location evidence="12">Golgi apparatus</location>
        <location evidence="12">Golgi stack membrane</location>
        <topology evidence="12">Single-pass type II membrane protein</topology>
    </subcellularLocation>
</comment>
<evidence type="ECO:0000256" key="9">
    <source>
        <dbReference type="ARBA" id="ARBA00023034"/>
    </source>
</evidence>
<dbReference type="InterPro" id="IPR001503">
    <property type="entry name" value="Glyco_trans_10"/>
</dbReference>
<dbReference type="GO" id="GO:0032580">
    <property type="term" value="C:Golgi cisterna membrane"/>
    <property type="evidence" value="ECO:0007669"/>
    <property type="project" value="UniProtKB-SubCell"/>
</dbReference>
<evidence type="ECO:0000256" key="10">
    <source>
        <dbReference type="ARBA" id="ARBA00023136"/>
    </source>
</evidence>
<gene>
    <name evidence="15" type="ORF">FSP39_011268</name>
</gene>
<comment type="pathway">
    <text evidence="2">Protein modification; protein glycosylation.</text>
</comment>
<keyword evidence="10" id="KW-0472">Membrane</keyword>
<keyword evidence="9 12" id="KW-0333">Golgi apparatus</keyword>
<name>A0AA88Y4C5_PINIB</name>
<keyword evidence="11" id="KW-0325">Glycoprotein</keyword>
<sequence length="370" mass="43787">MESSLHVYPQSVDSRYGKLLPDPADPVNDRIYEQLHHVPIGYSNKSNIKIKTIYLHGGKNQWFIEEGRDFFFTTGCKVNHCSFTYNRQEGRTADVVVFGNPYQLPFRPPWPRKSQKQIWMMSALETPPHTTSMRKYIGHFNWTMSYRTDSIIVSPYFKYEAFPEKKVLPYKNHAAGKKKKVAWFVTNCFNVESGRMEYAKELQKYIDIDIFGGCGTKRCRKSEWDKCRQMVQRDYKFYLAFENSKCKDYLTEKVQTGLLYDAIPIVLGAATWEYANALPAHSYIDVEDFKSPKHLAEYLQKLDENDDLFNEYFRWKSYGTFVETKPWCRVCSMVHDESFPTIWYDNVDSWWHAKSACIKKDTHWWYNVVD</sequence>
<evidence type="ECO:0000256" key="12">
    <source>
        <dbReference type="RuleBase" id="RU003832"/>
    </source>
</evidence>
<evidence type="ECO:0000313" key="16">
    <source>
        <dbReference type="Proteomes" id="UP001186944"/>
    </source>
</evidence>
<dbReference type="Proteomes" id="UP001186944">
    <property type="component" value="Unassembled WGS sequence"/>
</dbReference>
<evidence type="ECO:0000313" key="15">
    <source>
        <dbReference type="EMBL" id="KAK3097596.1"/>
    </source>
</evidence>
<dbReference type="GO" id="GO:0000139">
    <property type="term" value="C:Golgi membrane"/>
    <property type="evidence" value="ECO:0007669"/>
    <property type="project" value="UniProtKB-SubCell"/>
</dbReference>
<dbReference type="Pfam" id="PF00852">
    <property type="entry name" value="Glyco_transf_10"/>
    <property type="match status" value="1"/>
</dbReference>
<keyword evidence="7" id="KW-0735">Signal-anchor</keyword>
<evidence type="ECO:0000256" key="8">
    <source>
        <dbReference type="ARBA" id="ARBA00022989"/>
    </source>
</evidence>
<evidence type="ECO:0000256" key="6">
    <source>
        <dbReference type="ARBA" id="ARBA00022692"/>
    </source>
</evidence>
<dbReference type="EC" id="2.4.1.-" evidence="12"/>
<comment type="similarity">
    <text evidence="3 12">Belongs to the glycosyltransferase 10 family.</text>
</comment>
<dbReference type="InterPro" id="IPR031481">
    <property type="entry name" value="Glyco_tran_10_N"/>
</dbReference>
<protein>
    <recommendedName>
        <fullName evidence="12">Fucosyltransferase</fullName>
        <ecNumber evidence="12">2.4.1.-</ecNumber>
    </recommendedName>
</protein>
<evidence type="ECO:0000256" key="4">
    <source>
        <dbReference type="ARBA" id="ARBA00022676"/>
    </source>
</evidence>
<proteinExistence type="inferred from homology"/>
<dbReference type="PANTHER" id="PTHR48438:SF1">
    <property type="entry name" value="ALPHA-(1,3)-FUCOSYLTRANSFERASE C-RELATED"/>
    <property type="match status" value="1"/>
</dbReference>
<dbReference type="InterPro" id="IPR055270">
    <property type="entry name" value="Glyco_tran_10_C"/>
</dbReference>
<dbReference type="PANTHER" id="PTHR48438">
    <property type="entry name" value="ALPHA-(1,3)-FUCOSYLTRANSFERASE C-RELATED"/>
    <property type="match status" value="1"/>
</dbReference>
<dbReference type="Gene3D" id="3.40.50.11660">
    <property type="entry name" value="Glycosyl transferase family 10, C-terminal domain"/>
    <property type="match status" value="1"/>
</dbReference>
<evidence type="ECO:0000259" key="14">
    <source>
        <dbReference type="Pfam" id="PF17039"/>
    </source>
</evidence>
<dbReference type="AlphaFoldDB" id="A0AA88Y4C5"/>
<dbReference type="FunFam" id="3.40.50.11660:FF:000004">
    <property type="entry name" value="Glycoprotein 3-alpha-L-fucosyltransferase A"/>
    <property type="match status" value="1"/>
</dbReference>
<keyword evidence="6 12" id="KW-0812">Transmembrane</keyword>
<evidence type="ECO:0000259" key="13">
    <source>
        <dbReference type="Pfam" id="PF00852"/>
    </source>
</evidence>
<evidence type="ECO:0000256" key="11">
    <source>
        <dbReference type="ARBA" id="ARBA00023180"/>
    </source>
</evidence>
<evidence type="ECO:0000256" key="5">
    <source>
        <dbReference type="ARBA" id="ARBA00022679"/>
    </source>
</evidence>
<evidence type="ECO:0000256" key="3">
    <source>
        <dbReference type="ARBA" id="ARBA00008919"/>
    </source>
</evidence>
<feature type="domain" description="Fucosyltransferase C-terminal" evidence="13">
    <location>
        <begin position="176"/>
        <end position="350"/>
    </location>
</feature>
<comment type="caution">
    <text evidence="15">The sequence shown here is derived from an EMBL/GenBank/DDBJ whole genome shotgun (WGS) entry which is preliminary data.</text>
</comment>
<accession>A0AA88Y4C5</accession>
<dbReference type="SUPFAM" id="SSF53756">
    <property type="entry name" value="UDP-Glycosyltransferase/glycogen phosphorylase"/>
    <property type="match status" value="1"/>
</dbReference>
<keyword evidence="16" id="KW-1185">Reference proteome</keyword>
<dbReference type="Pfam" id="PF17039">
    <property type="entry name" value="Glyco_tran_10_N"/>
    <property type="match status" value="1"/>
</dbReference>
<evidence type="ECO:0000256" key="2">
    <source>
        <dbReference type="ARBA" id="ARBA00004922"/>
    </source>
</evidence>
<evidence type="ECO:0000256" key="7">
    <source>
        <dbReference type="ARBA" id="ARBA00022968"/>
    </source>
</evidence>
<keyword evidence="4 12" id="KW-0328">Glycosyltransferase</keyword>
<dbReference type="InterPro" id="IPR038577">
    <property type="entry name" value="GT10-like_C_sf"/>
</dbReference>
<keyword evidence="5 12" id="KW-0808">Transferase</keyword>